<dbReference type="Proteomes" id="UP001144110">
    <property type="component" value="Unassembled WGS sequence"/>
</dbReference>
<comment type="caution">
    <text evidence="1">The sequence shown here is derived from an EMBL/GenBank/DDBJ whole genome shotgun (WGS) entry which is preliminary data.</text>
</comment>
<evidence type="ECO:0000313" key="1">
    <source>
        <dbReference type="EMBL" id="MDF2954006.1"/>
    </source>
</evidence>
<dbReference type="InterPro" id="IPR029063">
    <property type="entry name" value="SAM-dependent_MTases_sf"/>
</dbReference>
<dbReference type="Pfam" id="PF13489">
    <property type="entry name" value="Methyltransf_23"/>
    <property type="match status" value="1"/>
</dbReference>
<dbReference type="SUPFAM" id="SSF53335">
    <property type="entry name" value="S-adenosyl-L-methionine-dependent methyltransferases"/>
    <property type="match status" value="1"/>
</dbReference>
<dbReference type="EMBL" id="JAPHEG010000005">
    <property type="protein sequence ID" value="MDF2954006.1"/>
    <property type="molecule type" value="Genomic_DNA"/>
</dbReference>
<dbReference type="CDD" id="cd02440">
    <property type="entry name" value="AdoMet_MTases"/>
    <property type="match status" value="1"/>
</dbReference>
<proteinExistence type="predicted"/>
<sequence length="719" mass="82049">MITVQAKEKLKFSFNGYNFNLKPKEKLLFANDVFALLPKGIQAKFEKTNTVLPPFYDGEDLNGKTLFVFMQGAIGDVLCSTVALREVKRRYPECKLWVAVSGRARPVLENLSYIDELLPHPAPIKRIVKADYMIKAVEMVNTPAFDNLNMVKWFLWKFRVYFAEDETPDVYVDPSVVEELKPAFEEIKKLSGKNRVLLFHYLASSIHRTLPPKLLKDIEDLIWDEYTPVICSLPEEDITVEIALDVYGIRAANLSYLMKDIRYLVAAVYLSDAVITADTATLHIAGGLKKPTVLISGAIEPELRCGTYSTVIPVRPNYTGQTCKAPCGIHAINEPCREAKIKHQFYSPCLESIPPKVIYFALKDAELACEKNYPRPEKCPVCDYAGHFSIFEIINQRRIFECPSCGLQFSYPLKAMNYETAYKEGYGDLLQFDPGAGYKSHVELEKAEKEEVVKGWKKLPRINVFLPLLRVIKNKEKEKLLDVGCSTGYFLLIAEKLGFNAYGMEASREAVRIARGKFGLNVVQALSFKELPEDFKGPYKVITAFEVLEHVEEPMKFLKEAFELLKEGGILCISFPAHFKFEHQAFSYKKYKWWYGNYPPNHLTRWKPWTLFYALKKAGFSEVVIFTEPILPGTILEGASIKEVELRDKKLGRILLPRIIAQAIVLDAFKSLSLNARILGNFQCALAAKGKTEYNWEEVIRRTIQYSAVEIMWGKEEKK</sequence>
<dbReference type="GO" id="GO:0016757">
    <property type="term" value="F:glycosyltransferase activity"/>
    <property type="evidence" value="ECO:0007669"/>
    <property type="project" value="InterPro"/>
</dbReference>
<accession>A0AAE3P6D6</accession>
<dbReference type="PANTHER" id="PTHR43861:SF6">
    <property type="entry name" value="METHYLTRANSFERASE TYPE 11"/>
    <property type="match status" value="1"/>
</dbReference>
<dbReference type="AlphaFoldDB" id="A0AAE3P6D6"/>
<evidence type="ECO:0000313" key="2">
    <source>
        <dbReference type="Proteomes" id="UP001144110"/>
    </source>
</evidence>
<dbReference type="InterPro" id="IPR002201">
    <property type="entry name" value="Glyco_trans_9"/>
</dbReference>
<reference evidence="1" key="1">
    <citation type="submission" date="2022-11" db="EMBL/GenBank/DDBJ databases">
        <title>Candidatus Alkanophaga archaea from heated hydrothermal vent sediment oxidize petroleum alkanes.</title>
        <authorList>
            <person name="Zehnle H."/>
            <person name="Laso-Perez R."/>
            <person name="Lipp J."/>
            <person name="Teske A."/>
            <person name="Wegener G."/>
        </authorList>
    </citation>
    <scope>NUCLEOTIDE SEQUENCE</scope>
    <source>
        <strain evidence="1">MCA70</strain>
    </source>
</reference>
<dbReference type="Gene3D" id="3.40.50.2000">
    <property type="entry name" value="Glycogen Phosphorylase B"/>
    <property type="match status" value="2"/>
</dbReference>
<name>A0AAE3P6D6_9BACT</name>
<gene>
    <name evidence="1" type="ORF">OD816_001251</name>
</gene>
<protein>
    <submittedName>
        <fullName evidence="1">ADP-heptose:LPS heptosyltransferase</fullName>
    </submittedName>
</protein>
<dbReference type="CDD" id="cd03789">
    <property type="entry name" value="GT9_LPS_heptosyltransferase"/>
    <property type="match status" value="1"/>
</dbReference>
<dbReference type="SUPFAM" id="SSF53756">
    <property type="entry name" value="UDP-Glycosyltransferase/glycogen phosphorylase"/>
    <property type="match status" value="1"/>
</dbReference>
<dbReference type="PANTHER" id="PTHR43861">
    <property type="entry name" value="TRANS-ACONITATE 2-METHYLTRANSFERASE-RELATED"/>
    <property type="match status" value="1"/>
</dbReference>
<dbReference type="Gene3D" id="3.40.50.150">
    <property type="entry name" value="Vaccinia Virus protein VP39"/>
    <property type="match status" value="1"/>
</dbReference>
<organism evidence="1 2">
    <name type="scientific">Candidatus Thermodesulfobacterium syntrophicum</name>
    <dbReference type="NCBI Taxonomy" id="3060442"/>
    <lineage>
        <taxon>Bacteria</taxon>
        <taxon>Pseudomonadati</taxon>
        <taxon>Thermodesulfobacteriota</taxon>
        <taxon>Thermodesulfobacteria</taxon>
        <taxon>Thermodesulfobacteriales</taxon>
        <taxon>Thermodesulfobacteriaceae</taxon>
        <taxon>Thermodesulfobacterium</taxon>
    </lineage>
</organism>